<evidence type="ECO:0000256" key="2">
    <source>
        <dbReference type="ARBA" id="ARBA00006374"/>
    </source>
</evidence>
<feature type="region of interest" description="Disordered" evidence="5">
    <location>
        <begin position="391"/>
        <end position="425"/>
    </location>
</feature>
<evidence type="ECO:0000313" key="6">
    <source>
        <dbReference type="EMBL" id="CAB3265795.1"/>
    </source>
</evidence>
<dbReference type="Pfam" id="PF05997">
    <property type="entry name" value="Nop52"/>
    <property type="match status" value="1"/>
</dbReference>
<dbReference type="GO" id="GO:0030688">
    <property type="term" value="C:preribosome, small subunit precursor"/>
    <property type="evidence" value="ECO:0007669"/>
    <property type="project" value="InterPro"/>
</dbReference>
<feature type="compositionally biased region" description="Low complexity" evidence="5">
    <location>
        <begin position="595"/>
        <end position="606"/>
    </location>
</feature>
<sequence length="642" mass="72581">MTVEAPAEDSAMQIAGSVEAKFAQRLAANEKKRRDRAFKKLKQYLMARSARPDGGFVRDELIKIWKGLFYCMWMSDKPLIQEELAKGIAGILPQLRNMKTSMMYFDTFLETMHREWRGIDRLRMDKFYLLCRFLLQNMFQCLKDNQWEKGLIEWATGILKSVPLSALAPGPSKTTGPPLGLRYHIIDIYLEELSSTADDQLTSTKVNLLLTPIVQLVCSTPVQDLRDRALEKVFQEIIDQSEPAQKLVNELNEVDDDDIEEPILNFDYSSIADLLFETANHKTSLPRNRKKVYVIVKKLRGIAEGQMPLDDLPDILPDEDYNSKQLEENILKDLATQLEDEHSTGVMEKKQHRKTKKKAANVDDSICEADVNEVFDTIVTAEANAITNGVQPSIGESKKKKKQRKKSKSQIANMENNKKTDSDEDMKAVIAGSSPDLNDSVFDVPEVDSTMLELNAGQKSLERKRKTKSDKVKLLKRQKLLEKLSNDSCSNDENIDNALTTTSPPLNNSVKPKPALKSEEIPEVEKFADFMTSPAKPVTSSFLRVAASKIDKKQKEKSKGIKRKSLPATSQHSTKRVSFEMSKIQVQPFRKNDRSSAVSPSPSSKPFDPNKTPDFGLLKQRKKYSLGTPKVGNIRKKASDFF</sequence>
<feature type="region of interest" description="Disordered" evidence="5">
    <location>
        <begin position="546"/>
        <end position="630"/>
    </location>
</feature>
<evidence type="ECO:0000256" key="1">
    <source>
        <dbReference type="ARBA" id="ARBA00004123"/>
    </source>
</evidence>
<dbReference type="GO" id="GO:0006364">
    <property type="term" value="P:rRNA processing"/>
    <property type="evidence" value="ECO:0007669"/>
    <property type="project" value="UniProtKB-KW"/>
</dbReference>
<feature type="compositionally biased region" description="Basic residues" evidence="5">
    <location>
        <begin position="398"/>
        <end position="408"/>
    </location>
</feature>
<accession>A0A6F9DSC2</accession>
<keyword evidence="4" id="KW-0539">Nucleus</keyword>
<name>A0A6F9DSC2_9ASCI</name>
<feature type="region of interest" description="Disordered" evidence="5">
    <location>
        <begin position="483"/>
        <end position="518"/>
    </location>
</feature>
<feature type="compositionally biased region" description="Basic and acidic residues" evidence="5">
    <location>
        <begin position="416"/>
        <end position="425"/>
    </location>
</feature>
<evidence type="ECO:0000256" key="4">
    <source>
        <dbReference type="ARBA" id="ARBA00023242"/>
    </source>
</evidence>
<dbReference type="PANTHER" id="PTHR13026:SF0">
    <property type="entry name" value="RIBOSOMAL RNA PROCESSING 1B"/>
    <property type="match status" value="1"/>
</dbReference>
<dbReference type="GO" id="GO:0005634">
    <property type="term" value="C:nucleus"/>
    <property type="evidence" value="ECO:0007669"/>
    <property type="project" value="UniProtKB-SubCell"/>
</dbReference>
<feature type="compositionally biased region" description="Basic and acidic residues" evidence="5">
    <location>
        <begin position="549"/>
        <end position="559"/>
    </location>
</feature>
<gene>
    <name evidence="6" type="primary">Rrp1b</name>
</gene>
<keyword evidence="3" id="KW-0698">rRNA processing</keyword>
<proteinExistence type="evidence at transcript level"/>
<dbReference type="EMBL" id="LR789933">
    <property type="protein sequence ID" value="CAB3265795.1"/>
    <property type="molecule type" value="mRNA"/>
</dbReference>
<organism evidence="6">
    <name type="scientific">Phallusia mammillata</name>
    <dbReference type="NCBI Taxonomy" id="59560"/>
    <lineage>
        <taxon>Eukaryota</taxon>
        <taxon>Metazoa</taxon>
        <taxon>Chordata</taxon>
        <taxon>Tunicata</taxon>
        <taxon>Ascidiacea</taxon>
        <taxon>Phlebobranchia</taxon>
        <taxon>Ascidiidae</taxon>
        <taxon>Phallusia</taxon>
    </lineage>
</organism>
<dbReference type="AlphaFoldDB" id="A0A6F9DSC2"/>
<dbReference type="InterPro" id="IPR010301">
    <property type="entry name" value="RRP1"/>
</dbReference>
<reference evidence="6" key="1">
    <citation type="submission" date="2020-04" db="EMBL/GenBank/DDBJ databases">
        <authorList>
            <person name="Neveu A P."/>
        </authorList>
    </citation>
    <scope>NUCLEOTIDE SEQUENCE</scope>
    <source>
        <tissue evidence="6">Whole embryo</tissue>
    </source>
</reference>
<feature type="compositionally biased region" description="Polar residues" evidence="5">
    <location>
        <begin position="486"/>
        <end position="510"/>
    </location>
</feature>
<comment type="subcellular location">
    <subcellularLocation>
        <location evidence="1">Nucleus</location>
    </subcellularLocation>
</comment>
<protein>
    <submittedName>
        <fullName evidence="6">Ribosomal RNA processing protein 1 homolog</fullName>
    </submittedName>
</protein>
<evidence type="ECO:0000256" key="3">
    <source>
        <dbReference type="ARBA" id="ARBA00022552"/>
    </source>
</evidence>
<dbReference type="PANTHER" id="PTHR13026">
    <property type="entry name" value="NNP-1 PROTEIN NOVEL NUCLEAR PROTEIN 1 NOP52"/>
    <property type="match status" value="1"/>
</dbReference>
<evidence type="ECO:0000256" key="5">
    <source>
        <dbReference type="SAM" id="MobiDB-lite"/>
    </source>
</evidence>
<comment type="similarity">
    <text evidence="2">Belongs to the RRP1 family.</text>
</comment>